<keyword evidence="3" id="KW-0067">ATP-binding</keyword>
<organism evidence="4">
    <name type="scientific">Strombidium inclinatum</name>
    <dbReference type="NCBI Taxonomy" id="197538"/>
    <lineage>
        <taxon>Eukaryota</taxon>
        <taxon>Sar</taxon>
        <taxon>Alveolata</taxon>
        <taxon>Ciliophora</taxon>
        <taxon>Intramacronucleata</taxon>
        <taxon>Spirotrichea</taxon>
        <taxon>Oligotrichia</taxon>
        <taxon>Strombidiidae</taxon>
        <taxon>Strombidium</taxon>
    </lineage>
</organism>
<dbReference type="GO" id="GO:0005524">
    <property type="term" value="F:ATP binding"/>
    <property type="evidence" value="ECO:0007669"/>
    <property type="project" value="UniProtKB-KW"/>
</dbReference>
<proteinExistence type="predicted"/>
<reference evidence="4" key="1">
    <citation type="submission" date="2021-01" db="EMBL/GenBank/DDBJ databases">
        <authorList>
            <person name="Corre E."/>
            <person name="Pelletier E."/>
            <person name="Niang G."/>
            <person name="Scheremetjew M."/>
            <person name="Finn R."/>
            <person name="Kale V."/>
            <person name="Holt S."/>
            <person name="Cochrane G."/>
            <person name="Meng A."/>
            <person name="Brown T."/>
            <person name="Cohen L."/>
        </authorList>
    </citation>
    <scope>NUCLEOTIDE SEQUENCE</scope>
    <source>
        <strain evidence="4">S3</strain>
    </source>
</reference>
<dbReference type="PROSITE" id="PS51221">
    <property type="entry name" value="TTL"/>
    <property type="match status" value="1"/>
</dbReference>
<dbReference type="GO" id="GO:0036064">
    <property type="term" value="C:ciliary basal body"/>
    <property type="evidence" value="ECO:0007669"/>
    <property type="project" value="TreeGrafter"/>
</dbReference>
<dbReference type="EMBL" id="HBIH01020208">
    <property type="protein sequence ID" value="CAE0327414.1"/>
    <property type="molecule type" value="Transcribed_RNA"/>
</dbReference>
<gene>
    <name evidence="4" type="ORF">SINC0208_LOCUS8041</name>
</gene>
<dbReference type="GO" id="GO:0015631">
    <property type="term" value="F:tubulin binding"/>
    <property type="evidence" value="ECO:0007669"/>
    <property type="project" value="TreeGrafter"/>
</dbReference>
<feature type="non-terminal residue" evidence="4">
    <location>
        <position position="115"/>
    </location>
</feature>
<dbReference type="AlphaFoldDB" id="A0A7S3N062"/>
<keyword evidence="2" id="KW-0547">Nucleotide-binding</keyword>
<evidence type="ECO:0000313" key="4">
    <source>
        <dbReference type="EMBL" id="CAE0327414.1"/>
    </source>
</evidence>
<dbReference type="GO" id="GO:0070740">
    <property type="term" value="F:tubulin-glutamic acid ligase activity"/>
    <property type="evidence" value="ECO:0007669"/>
    <property type="project" value="TreeGrafter"/>
</dbReference>
<dbReference type="InterPro" id="IPR004344">
    <property type="entry name" value="TTL/TTLL_fam"/>
</dbReference>
<accession>A0A7S3N062</accession>
<dbReference type="PANTHER" id="PTHR12241:SF147">
    <property type="entry name" value="TUBULIN POLYGLUTAMYLASE TTLL7"/>
    <property type="match status" value="1"/>
</dbReference>
<sequence>MAKEDSPTKQIETNISVDDSANFQAKKKKKHKHKLKNRLYINVNYCHYPVVRTVSKIYKIKPTYNDDEDWDIFWSDGAIQCDRLYRMKPYQRINHFPGMHILSRKNLFARNMVRM</sequence>
<dbReference type="GO" id="GO:0000226">
    <property type="term" value="P:microtubule cytoskeleton organization"/>
    <property type="evidence" value="ECO:0007669"/>
    <property type="project" value="TreeGrafter"/>
</dbReference>
<evidence type="ECO:0000256" key="2">
    <source>
        <dbReference type="ARBA" id="ARBA00022741"/>
    </source>
</evidence>
<evidence type="ECO:0000256" key="1">
    <source>
        <dbReference type="ARBA" id="ARBA00022598"/>
    </source>
</evidence>
<name>A0A7S3N062_9SPIT</name>
<evidence type="ECO:0000256" key="3">
    <source>
        <dbReference type="ARBA" id="ARBA00022840"/>
    </source>
</evidence>
<keyword evidence="1" id="KW-0436">Ligase</keyword>
<dbReference type="PANTHER" id="PTHR12241">
    <property type="entry name" value="TUBULIN POLYGLUTAMYLASE"/>
    <property type="match status" value="1"/>
</dbReference>
<protein>
    <submittedName>
        <fullName evidence="4">Uncharacterized protein</fullName>
    </submittedName>
</protein>